<dbReference type="GO" id="GO:0101006">
    <property type="term" value="F:protein histidine phosphatase activity"/>
    <property type="evidence" value="ECO:0007669"/>
    <property type="project" value="TreeGrafter"/>
</dbReference>
<sequence length="140" mass="15957">MFKIWKNSYYHTIGVNQVAVTVRKKYQAFNEKRLCKLQSQQLRVHSMASNEDRLAAVKDVMIDRDGRQADIYDAECSKLEPIGLDCECLGGGRVLTNSAAKTINVYGYSMGFGRADHQITCDIIKRSYPDYTITWSNEGY</sequence>
<dbReference type="GO" id="GO:0007548">
    <property type="term" value="P:sex differentiation"/>
    <property type="evidence" value="ECO:0007669"/>
    <property type="project" value="UniProtKB-KW"/>
</dbReference>
<dbReference type="AlphaFoldDB" id="A0A7J7J858"/>
<dbReference type="Gene3D" id="3.50.20.20">
    <property type="entry name" value="Janus/Ocnus"/>
    <property type="match status" value="1"/>
</dbReference>
<evidence type="ECO:0000256" key="1">
    <source>
        <dbReference type="ARBA" id="ARBA00002508"/>
    </source>
</evidence>
<evidence type="ECO:0000313" key="6">
    <source>
        <dbReference type="Proteomes" id="UP000593567"/>
    </source>
</evidence>
<dbReference type="EMBL" id="VXIV02002856">
    <property type="protein sequence ID" value="KAF6022392.1"/>
    <property type="molecule type" value="Genomic_DNA"/>
</dbReference>
<evidence type="ECO:0000313" key="5">
    <source>
        <dbReference type="EMBL" id="KAF6022392.1"/>
    </source>
</evidence>
<dbReference type="OrthoDB" id="10249612at2759"/>
<gene>
    <name evidence="5" type="ORF">EB796_019302</name>
</gene>
<dbReference type="SUPFAM" id="SSF143724">
    <property type="entry name" value="PHP14-like"/>
    <property type="match status" value="1"/>
</dbReference>
<proteinExistence type="inferred from homology"/>
<dbReference type="Proteomes" id="UP000593567">
    <property type="component" value="Unassembled WGS sequence"/>
</dbReference>
<dbReference type="GO" id="GO:0005829">
    <property type="term" value="C:cytosol"/>
    <property type="evidence" value="ECO:0007669"/>
    <property type="project" value="TreeGrafter"/>
</dbReference>
<accession>A0A7J7J858</accession>
<dbReference type="PANTHER" id="PTHR12258">
    <property type="entry name" value="JANUS-A/JANUS-B"/>
    <property type="match status" value="1"/>
</dbReference>
<reference evidence="5" key="1">
    <citation type="submission" date="2020-06" db="EMBL/GenBank/DDBJ databases">
        <title>Draft genome of Bugula neritina, a colonial animal packing powerful symbionts and potential medicines.</title>
        <authorList>
            <person name="Rayko M."/>
        </authorList>
    </citation>
    <scope>NUCLEOTIDE SEQUENCE [LARGE SCALE GENOMIC DNA]</scope>
    <source>
        <strain evidence="5">Kwan_BN1</strain>
    </source>
</reference>
<evidence type="ECO:0000256" key="3">
    <source>
        <dbReference type="ARBA" id="ARBA00022782"/>
    </source>
</evidence>
<evidence type="ECO:0000256" key="2">
    <source>
        <dbReference type="ARBA" id="ARBA00010971"/>
    </source>
</evidence>
<dbReference type="PANTHER" id="PTHR12258:SF5">
    <property type="entry name" value="BCDNA.GH02250-RELATED"/>
    <property type="match status" value="1"/>
</dbReference>
<dbReference type="GO" id="GO:0030154">
    <property type="term" value="P:cell differentiation"/>
    <property type="evidence" value="ECO:0007669"/>
    <property type="project" value="UniProtKB-KW"/>
</dbReference>
<comment type="similarity">
    <text evidence="2">Belongs to the janus family.</text>
</comment>
<dbReference type="InterPro" id="IPR038596">
    <property type="entry name" value="Janus_sf"/>
</dbReference>
<keyword evidence="6" id="KW-1185">Reference proteome</keyword>
<dbReference type="InterPro" id="IPR007702">
    <property type="entry name" value="Janus"/>
</dbReference>
<organism evidence="5 6">
    <name type="scientific">Bugula neritina</name>
    <name type="common">Brown bryozoan</name>
    <name type="synonym">Sertularia neritina</name>
    <dbReference type="NCBI Taxonomy" id="10212"/>
    <lineage>
        <taxon>Eukaryota</taxon>
        <taxon>Metazoa</taxon>
        <taxon>Spiralia</taxon>
        <taxon>Lophotrochozoa</taxon>
        <taxon>Bryozoa</taxon>
        <taxon>Gymnolaemata</taxon>
        <taxon>Cheilostomatida</taxon>
        <taxon>Flustrina</taxon>
        <taxon>Buguloidea</taxon>
        <taxon>Bugulidae</taxon>
        <taxon>Bugula</taxon>
    </lineage>
</organism>
<comment type="function">
    <text evidence="1">JanA and janB regulate somatic sex differentiation.</text>
</comment>
<keyword evidence="4" id="KW-0726">Sexual differentiation</keyword>
<dbReference type="Pfam" id="PF05005">
    <property type="entry name" value="Ocnus"/>
    <property type="match status" value="1"/>
</dbReference>
<comment type="caution">
    <text evidence="5">The sequence shown here is derived from an EMBL/GenBank/DDBJ whole genome shotgun (WGS) entry which is preliminary data.</text>
</comment>
<protein>
    <submittedName>
        <fullName evidence="5">PHPT1</fullName>
    </submittedName>
</protein>
<name>A0A7J7J858_BUGNE</name>
<keyword evidence="3" id="KW-0221">Differentiation</keyword>
<evidence type="ECO:0000256" key="4">
    <source>
        <dbReference type="ARBA" id="ARBA00022928"/>
    </source>
</evidence>